<dbReference type="GO" id="GO:0006744">
    <property type="term" value="P:ubiquinone biosynthetic process"/>
    <property type="evidence" value="ECO:0007669"/>
    <property type="project" value="UniProtKB-KW"/>
</dbReference>
<sequence>MSLLNARRGVDLIAALVEATVTPYLIHRLRDAMLSSSTGRRILKDRARINSTTVSLEWLRNLPDVTMGREYAAYLDRESVSLDTGSLAKEVINIYWEEELETDVKQPRKRIGLQKSPDLREIRAELRARRKADKAARECVRHWSAAFTIATTS</sequence>
<keyword evidence="1" id="KW-0831">Ubiquinone biosynthesis</keyword>
<protein>
    <submittedName>
        <fullName evidence="2">Uncharacterized protein</fullName>
    </submittedName>
</protein>
<keyword evidence="3" id="KW-1185">Reference proteome</keyword>
<evidence type="ECO:0000313" key="2">
    <source>
        <dbReference type="EMBL" id="CUS15108.1"/>
    </source>
</evidence>
<reference evidence="2" key="1">
    <citation type="submission" date="2015-10" db="EMBL/GenBank/DDBJ databases">
        <authorList>
            <person name="Regsiter A."/>
            <person name="william w."/>
        </authorList>
    </citation>
    <scope>NUCLEOTIDE SEQUENCE</scope>
    <source>
        <strain evidence="2">Montdore</strain>
    </source>
</reference>
<evidence type="ECO:0000256" key="1">
    <source>
        <dbReference type="ARBA" id="ARBA00022688"/>
    </source>
</evidence>
<dbReference type="PANTHER" id="PTHR12922">
    <property type="entry name" value="UBIQUINONE BIOSYNTHESIS PROTEIN"/>
    <property type="match status" value="1"/>
</dbReference>
<dbReference type="EMBL" id="LN890950">
    <property type="protein sequence ID" value="CUS15108.1"/>
    <property type="molecule type" value="Genomic_DNA"/>
</dbReference>
<gene>
    <name evidence="2" type="ORF">GSTUAT00000728001</name>
</gene>
<proteinExistence type="predicted"/>
<organism evidence="2 3">
    <name type="scientific">Tuber aestivum</name>
    <name type="common">summer truffle</name>
    <dbReference type="NCBI Taxonomy" id="59557"/>
    <lineage>
        <taxon>Eukaryota</taxon>
        <taxon>Fungi</taxon>
        <taxon>Dikarya</taxon>
        <taxon>Ascomycota</taxon>
        <taxon>Pezizomycotina</taxon>
        <taxon>Pezizomycetes</taxon>
        <taxon>Pezizales</taxon>
        <taxon>Tuberaceae</taxon>
        <taxon>Tuber</taxon>
    </lineage>
</organism>
<dbReference type="InterPro" id="IPR007715">
    <property type="entry name" value="Coq4"/>
</dbReference>
<name>A0A292Q832_9PEZI</name>
<dbReference type="Proteomes" id="UP001412239">
    <property type="component" value="Unassembled WGS sequence"/>
</dbReference>
<dbReference type="GO" id="GO:0005739">
    <property type="term" value="C:mitochondrion"/>
    <property type="evidence" value="ECO:0007669"/>
    <property type="project" value="TreeGrafter"/>
</dbReference>
<accession>A0A292Q832</accession>
<evidence type="ECO:0000313" key="3">
    <source>
        <dbReference type="Proteomes" id="UP001412239"/>
    </source>
</evidence>
<dbReference type="Pfam" id="PF05019">
    <property type="entry name" value="Coq4"/>
    <property type="match status" value="1"/>
</dbReference>
<dbReference type="AlphaFoldDB" id="A0A292Q832"/>
<dbReference type="PANTHER" id="PTHR12922:SF7">
    <property type="entry name" value="UBIQUINONE BIOSYNTHESIS PROTEIN COQ4 HOMOLOG, MITOCHONDRIAL"/>
    <property type="match status" value="1"/>
</dbReference>